<gene>
    <name evidence="2" type="ORF">HND93_13080</name>
</gene>
<evidence type="ECO:0000259" key="1">
    <source>
        <dbReference type="PROSITE" id="PS50106"/>
    </source>
</evidence>
<dbReference type="EMBL" id="JABFDB010000008">
    <property type="protein sequence ID" value="NYZ20648.1"/>
    <property type="molecule type" value="Genomic_DNA"/>
</dbReference>
<protein>
    <submittedName>
        <fullName evidence="2">PDZ domain-containing protein</fullName>
    </submittedName>
</protein>
<sequence length="379" mass="40078">MAACVGEEPAVRHAAAAESASGLCVAPGFWATGAGRPLETAGLIARAARAPAVLLGEHHDSPEHHRWQLQTIAAIHARNPDIAIGLEMFPRRAQPALDRWTAGQTGEAEFLRESDWDRVWGYPAELYLPILHFARMNRIPLVALNVERALVSRTAREGWAAIPAADREGVGNPARPTDAYLERLSEAMAAHGPGERQSAGFQRFVEAQSVWDRAMAERIAETSHATGRTVVAIMGMAHVEGRNGVPHQLADLGIADAVVLLPWEAARGCEDLDDGLADAVFGLGPVQGAETPRPRLGVRLEDTAEGAVIRAVQAGGVADAAGLKPGDVVTAAAGTPVRRAADLTAAVQRQPPGTWLPLTIARDRAVRDVVAKFPAAPGG</sequence>
<accession>A0ABX2TBV3</accession>
<dbReference type="Gene3D" id="3.40.50.11550">
    <property type="match status" value="1"/>
</dbReference>
<dbReference type="InterPro" id="IPR036034">
    <property type="entry name" value="PDZ_sf"/>
</dbReference>
<proteinExistence type="predicted"/>
<organism evidence="2 3">
    <name type="scientific">Azospirillum oleiclasticum</name>
    <dbReference type="NCBI Taxonomy" id="2735135"/>
    <lineage>
        <taxon>Bacteria</taxon>
        <taxon>Pseudomonadati</taxon>
        <taxon>Pseudomonadota</taxon>
        <taxon>Alphaproteobacteria</taxon>
        <taxon>Rhodospirillales</taxon>
        <taxon>Azospirillaceae</taxon>
        <taxon>Azospirillum</taxon>
    </lineage>
</organism>
<evidence type="ECO:0000313" key="3">
    <source>
        <dbReference type="Proteomes" id="UP000584642"/>
    </source>
</evidence>
<dbReference type="SMART" id="SM00228">
    <property type="entry name" value="PDZ"/>
    <property type="match status" value="1"/>
</dbReference>
<dbReference type="SUPFAM" id="SSF50156">
    <property type="entry name" value="PDZ domain-like"/>
    <property type="match status" value="1"/>
</dbReference>
<dbReference type="PROSITE" id="PS50106">
    <property type="entry name" value="PDZ"/>
    <property type="match status" value="1"/>
</dbReference>
<dbReference type="SUPFAM" id="SSF159501">
    <property type="entry name" value="EreA/ChaN-like"/>
    <property type="match status" value="1"/>
</dbReference>
<dbReference type="Pfam" id="PF04187">
    <property type="entry name" value="Cofac_haem_bdg"/>
    <property type="match status" value="1"/>
</dbReference>
<feature type="domain" description="PDZ" evidence="1">
    <location>
        <begin position="285"/>
        <end position="364"/>
    </location>
</feature>
<dbReference type="Pfam" id="PF13180">
    <property type="entry name" value="PDZ_2"/>
    <property type="match status" value="1"/>
</dbReference>
<reference evidence="2 3" key="1">
    <citation type="submission" date="2020-05" db="EMBL/GenBank/DDBJ databases">
        <title>Azospirillum oleiclasticum sp. nov, a nitrogen-fixing and heavy crude oil-emulsifying bacterium isolated from the crude oil of Yumen Oilfield.</title>
        <authorList>
            <person name="Wu D."/>
            <person name="Cai M."/>
            <person name="Zhang X."/>
        </authorList>
    </citation>
    <scope>NUCLEOTIDE SEQUENCE [LARGE SCALE GENOMIC DNA]</scope>
    <source>
        <strain evidence="2 3">ROY-1-1-2</strain>
    </source>
</reference>
<dbReference type="CDD" id="cd14727">
    <property type="entry name" value="ChanN-like"/>
    <property type="match status" value="1"/>
</dbReference>
<dbReference type="InterPro" id="IPR001478">
    <property type="entry name" value="PDZ"/>
</dbReference>
<dbReference type="Gene3D" id="2.30.42.10">
    <property type="match status" value="1"/>
</dbReference>
<evidence type="ECO:0000313" key="2">
    <source>
        <dbReference type="EMBL" id="NYZ20648.1"/>
    </source>
</evidence>
<name>A0ABX2TBV3_9PROT</name>
<dbReference type="InterPro" id="IPR007314">
    <property type="entry name" value="Cofac_haem-bd_dom"/>
</dbReference>
<dbReference type="Proteomes" id="UP000584642">
    <property type="component" value="Unassembled WGS sequence"/>
</dbReference>
<keyword evidence="3" id="KW-1185">Reference proteome</keyword>
<comment type="caution">
    <text evidence="2">The sequence shown here is derived from an EMBL/GenBank/DDBJ whole genome shotgun (WGS) entry which is preliminary data.</text>
</comment>